<feature type="transmembrane region" description="Helical" evidence="2">
    <location>
        <begin position="12"/>
        <end position="39"/>
    </location>
</feature>
<keyword evidence="4" id="KW-1185">Reference proteome</keyword>
<keyword evidence="2" id="KW-0812">Transmembrane</keyword>
<feature type="region of interest" description="Disordered" evidence="1">
    <location>
        <begin position="240"/>
        <end position="262"/>
    </location>
</feature>
<evidence type="ECO:0000313" key="4">
    <source>
        <dbReference type="Proteomes" id="UP000601027"/>
    </source>
</evidence>
<proteinExistence type="predicted"/>
<protein>
    <submittedName>
        <fullName evidence="3">Uncharacterized protein</fullName>
    </submittedName>
</protein>
<organism evidence="3 4">
    <name type="scientific">Micromonospora parastrephiae</name>
    <dbReference type="NCBI Taxonomy" id="2806101"/>
    <lineage>
        <taxon>Bacteria</taxon>
        <taxon>Bacillati</taxon>
        <taxon>Actinomycetota</taxon>
        <taxon>Actinomycetes</taxon>
        <taxon>Micromonosporales</taxon>
        <taxon>Micromonosporaceae</taxon>
        <taxon>Micromonospora</taxon>
    </lineage>
</organism>
<comment type="caution">
    <text evidence="3">The sequence shown here is derived from an EMBL/GenBank/DDBJ whole genome shotgun (WGS) entry which is preliminary data.</text>
</comment>
<feature type="transmembrane region" description="Helical" evidence="2">
    <location>
        <begin position="185"/>
        <end position="208"/>
    </location>
</feature>
<gene>
    <name evidence="3" type="ORF">JNW91_02490</name>
</gene>
<accession>A0ABS1XNJ7</accession>
<evidence type="ECO:0000256" key="1">
    <source>
        <dbReference type="SAM" id="MobiDB-lite"/>
    </source>
</evidence>
<evidence type="ECO:0000313" key="3">
    <source>
        <dbReference type="EMBL" id="MBM0230843.1"/>
    </source>
</evidence>
<keyword evidence="2" id="KW-0472">Membrane</keyword>
<evidence type="ECO:0000256" key="2">
    <source>
        <dbReference type="SAM" id="Phobius"/>
    </source>
</evidence>
<sequence>MLLAGRVSLRVVVARHLTAVVIVPVVAGGAVATVLLLAGTEPAGAVVHGAGVGVLGLFFVALAGLTAQVFPARATATGAAVALLGTGLLARMIGDGLTELGWLRWLSPFGLLAISEPYAQNRILPLVLLLSAAVVLVGAALGAAGHRDVRGGLVAPAAGRQPQLTLLSSVGGFAVRRLLRPLTGWALGVGAYYLLIGCTAMSVTGFLADNPALAAEAARAVSPRSVRSKGSPRLCSRCSPCPSAASVQFGCPPSPPPRPTAT</sequence>
<dbReference type="EMBL" id="JAEVHM010000005">
    <property type="protein sequence ID" value="MBM0230843.1"/>
    <property type="molecule type" value="Genomic_DNA"/>
</dbReference>
<feature type="transmembrane region" description="Helical" evidence="2">
    <location>
        <begin position="79"/>
        <end position="103"/>
    </location>
</feature>
<dbReference type="Proteomes" id="UP000601027">
    <property type="component" value="Unassembled WGS sequence"/>
</dbReference>
<reference evidence="3 4" key="1">
    <citation type="submission" date="2021-01" db="EMBL/GenBank/DDBJ databases">
        <title>Draft genome sequence of Micromonospora sp. strain STR1_7.</title>
        <authorList>
            <person name="Karlyshev A."/>
            <person name="Jawad R."/>
        </authorList>
    </citation>
    <scope>NUCLEOTIDE SEQUENCE [LARGE SCALE GENOMIC DNA]</scope>
    <source>
        <strain evidence="3 4">STR1-7</strain>
    </source>
</reference>
<feature type="compositionally biased region" description="Pro residues" evidence="1">
    <location>
        <begin position="252"/>
        <end position="262"/>
    </location>
</feature>
<keyword evidence="2" id="KW-1133">Transmembrane helix</keyword>
<feature type="transmembrane region" description="Helical" evidence="2">
    <location>
        <begin position="45"/>
        <end position="67"/>
    </location>
</feature>
<name>A0ABS1XNJ7_9ACTN</name>
<feature type="transmembrane region" description="Helical" evidence="2">
    <location>
        <begin position="123"/>
        <end position="144"/>
    </location>
</feature>